<evidence type="ECO:0000313" key="2">
    <source>
        <dbReference type="EMBL" id="MFD2841172.1"/>
    </source>
</evidence>
<organism evidence="2 3">
    <name type="scientific">Populibacterium corticicola</name>
    <dbReference type="NCBI Taxonomy" id="1812826"/>
    <lineage>
        <taxon>Bacteria</taxon>
        <taxon>Bacillati</taxon>
        <taxon>Actinomycetota</taxon>
        <taxon>Actinomycetes</taxon>
        <taxon>Micrococcales</taxon>
        <taxon>Jonesiaceae</taxon>
        <taxon>Populibacterium</taxon>
    </lineage>
</organism>
<dbReference type="PROSITE" id="PS00018">
    <property type="entry name" value="EF_HAND_1"/>
    <property type="match status" value="1"/>
</dbReference>
<keyword evidence="1" id="KW-1133">Transmembrane helix</keyword>
<dbReference type="InterPro" id="IPR018247">
    <property type="entry name" value="EF_Hand_1_Ca_BS"/>
</dbReference>
<keyword evidence="3" id="KW-1185">Reference proteome</keyword>
<proteinExistence type="predicted"/>
<dbReference type="RefSeq" id="WP_377467097.1">
    <property type="nucleotide sequence ID" value="NZ_JBHUOP010000004.1"/>
</dbReference>
<evidence type="ECO:0000256" key="1">
    <source>
        <dbReference type="SAM" id="Phobius"/>
    </source>
</evidence>
<keyword evidence="1" id="KW-0472">Membrane</keyword>
<accession>A0ABW5XH43</accession>
<comment type="caution">
    <text evidence="2">The sequence shown here is derived from an EMBL/GenBank/DDBJ whole genome shotgun (WGS) entry which is preliminary data.</text>
</comment>
<feature type="transmembrane region" description="Helical" evidence="1">
    <location>
        <begin position="344"/>
        <end position="370"/>
    </location>
</feature>
<name>A0ABW5XH43_9MICO</name>
<feature type="transmembrane region" description="Helical" evidence="1">
    <location>
        <begin position="314"/>
        <end position="332"/>
    </location>
</feature>
<dbReference type="Proteomes" id="UP001597391">
    <property type="component" value="Unassembled WGS sequence"/>
</dbReference>
<evidence type="ECO:0000313" key="3">
    <source>
        <dbReference type="Proteomes" id="UP001597391"/>
    </source>
</evidence>
<protein>
    <submittedName>
        <fullName evidence="2">Uncharacterized protein</fullName>
    </submittedName>
</protein>
<reference evidence="3" key="1">
    <citation type="journal article" date="2019" name="Int. J. Syst. Evol. Microbiol.">
        <title>The Global Catalogue of Microorganisms (GCM) 10K type strain sequencing project: providing services to taxonomists for standard genome sequencing and annotation.</title>
        <authorList>
            <consortium name="The Broad Institute Genomics Platform"/>
            <consortium name="The Broad Institute Genome Sequencing Center for Infectious Disease"/>
            <person name="Wu L."/>
            <person name="Ma J."/>
        </authorList>
    </citation>
    <scope>NUCLEOTIDE SEQUENCE [LARGE SCALE GENOMIC DNA]</scope>
    <source>
        <strain evidence="3">KCTC 33576</strain>
    </source>
</reference>
<sequence>MTVDNDGAVETRESLPEISPADRFAVAQAEFDVLLERDFPDFTVEQYAAEKASADGLDREKLSTKLWAETRAIPNRLDLSGDGKLGLDDVSLAAKQAMGHVGKAWKKVTAIGKDDVADAATSVRSAAAETGKKIAGFDYLGTAGRAARKTKDAARSVDADAFRSSGKTLAKVGKTASGIQGIQNRREAADIKQVSEEYLTAAELLTEQHRVELYAHIEEFGALRLDALHETLGRFLRILEALKQNNRVKEYELLDGIGIDTQTLESMGTLDMTVTESLRNTAATGALGLAAVLGTPALVTGAVGAFATASTGTAISGLAGAAYSNAVLAWLGGGSLAAGGGGMAAGSAVLVGVTVGATAGVTLLATGILVSTHYAKKLTEAKTYQKEVALAVASLENAWLVMDGILSRVDELTSVTQDLRERLVPLLTQLEAVVPTFDPAESQHAALFNKCGLLVKTMVELAQVPLLGDDGELTDESLTITTRVKKVLNTEV</sequence>
<gene>
    <name evidence="2" type="ORF">ACFSYH_11425</name>
</gene>
<keyword evidence="1" id="KW-0812">Transmembrane</keyword>
<feature type="transmembrane region" description="Helical" evidence="1">
    <location>
        <begin position="286"/>
        <end position="307"/>
    </location>
</feature>
<dbReference type="EMBL" id="JBHUOP010000004">
    <property type="protein sequence ID" value="MFD2841172.1"/>
    <property type="molecule type" value="Genomic_DNA"/>
</dbReference>